<evidence type="ECO:0000259" key="1">
    <source>
        <dbReference type="Pfam" id="PF00534"/>
    </source>
</evidence>
<proteinExistence type="predicted"/>
<dbReference type="Pfam" id="PF13439">
    <property type="entry name" value="Glyco_transf_4"/>
    <property type="match status" value="1"/>
</dbReference>
<dbReference type="GO" id="GO:0016757">
    <property type="term" value="F:glycosyltransferase activity"/>
    <property type="evidence" value="ECO:0007669"/>
    <property type="project" value="InterPro"/>
</dbReference>
<organism evidence="3 4">
    <name type="scientific">Candidatus Nealsonbacteria bacterium RIFCSPHIGHO2_01_FULL_43_31</name>
    <dbReference type="NCBI Taxonomy" id="1801665"/>
    <lineage>
        <taxon>Bacteria</taxon>
        <taxon>Candidatus Nealsoniibacteriota</taxon>
    </lineage>
</organism>
<dbReference type="Gene3D" id="3.40.50.2000">
    <property type="entry name" value="Glycogen Phosphorylase B"/>
    <property type="match status" value="2"/>
</dbReference>
<comment type="caution">
    <text evidence="3">The sequence shown here is derived from an EMBL/GenBank/DDBJ whole genome shotgun (WGS) entry which is preliminary data.</text>
</comment>
<dbReference type="AlphaFoldDB" id="A0A1G2E2A0"/>
<sequence>MEIVKRKILFLVTQSEMGGAQRYIYEVARLLDKTSFEVIVAAGSPAFVPLSGTTADKGDGEFFKKLELENTQVSPVYLKQMKRTPWPWQITAAIWEIRNLLKKERPDILFLCSTTAGLLGSIANRIYRGPTSLIKGEVGPRVIYRIGGWAFRDPRSRWKNWLILLAEKLTAPLKDLIIVNSEVDRQLALKYKIVPEKKLIKIYNGIDVNSLNFLSREEAQEKLHRTVLCNLRRTALVGTVANFYKTKGLEYFIEAFRYFDDGSSTAIIIGDGKERPKLEALIKKYDLKNKVILAGRIPDAYKYLKAFDVFVLPSLKEGFPWIILEAIAAEIPIVATSVGALPEILNENSLVTPGSAEALAKKIGWMLEHPTGSQLKPEFTSQKMIEKTLAVLRRRLPPTA</sequence>
<dbReference type="InterPro" id="IPR028098">
    <property type="entry name" value="Glyco_trans_4-like_N"/>
</dbReference>
<dbReference type="Proteomes" id="UP000178721">
    <property type="component" value="Unassembled WGS sequence"/>
</dbReference>
<name>A0A1G2E2A0_9BACT</name>
<evidence type="ECO:0008006" key="5">
    <source>
        <dbReference type="Google" id="ProtNLM"/>
    </source>
</evidence>
<evidence type="ECO:0000259" key="2">
    <source>
        <dbReference type="Pfam" id="PF13439"/>
    </source>
</evidence>
<dbReference type="Pfam" id="PF00534">
    <property type="entry name" value="Glycos_transf_1"/>
    <property type="match status" value="1"/>
</dbReference>
<evidence type="ECO:0000313" key="4">
    <source>
        <dbReference type="Proteomes" id="UP000178721"/>
    </source>
</evidence>
<dbReference type="SUPFAM" id="SSF53756">
    <property type="entry name" value="UDP-Glycosyltransferase/glycogen phosphorylase"/>
    <property type="match status" value="1"/>
</dbReference>
<protein>
    <recommendedName>
        <fullName evidence="5">Glycosyltransferase subfamily 4-like N-terminal domain-containing protein</fullName>
    </recommendedName>
</protein>
<feature type="domain" description="Glycosyl transferase family 1" evidence="1">
    <location>
        <begin position="236"/>
        <end position="370"/>
    </location>
</feature>
<dbReference type="PANTHER" id="PTHR12526">
    <property type="entry name" value="GLYCOSYLTRANSFERASE"/>
    <property type="match status" value="1"/>
</dbReference>
<feature type="domain" description="Glycosyltransferase subfamily 4-like N-terminal" evidence="2">
    <location>
        <begin position="17"/>
        <end position="209"/>
    </location>
</feature>
<reference evidence="3 4" key="1">
    <citation type="journal article" date="2016" name="Nat. Commun.">
        <title>Thousands of microbial genomes shed light on interconnected biogeochemical processes in an aquifer system.</title>
        <authorList>
            <person name="Anantharaman K."/>
            <person name="Brown C.T."/>
            <person name="Hug L.A."/>
            <person name="Sharon I."/>
            <person name="Castelle C.J."/>
            <person name="Probst A.J."/>
            <person name="Thomas B.C."/>
            <person name="Singh A."/>
            <person name="Wilkins M.J."/>
            <person name="Karaoz U."/>
            <person name="Brodie E.L."/>
            <person name="Williams K.H."/>
            <person name="Hubbard S.S."/>
            <person name="Banfield J.F."/>
        </authorList>
    </citation>
    <scope>NUCLEOTIDE SEQUENCE [LARGE SCALE GENOMIC DNA]</scope>
</reference>
<dbReference type="PANTHER" id="PTHR12526:SF630">
    <property type="entry name" value="GLYCOSYLTRANSFERASE"/>
    <property type="match status" value="1"/>
</dbReference>
<dbReference type="EMBL" id="MHMA01000029">
    <property type="protein sequence ID" value="OGZ19976.1"/>
    <property type="molecule type" value="Genomic_DNA"/>
</dbReference>
<gene>
    <name evidence="3" type="ORF">A2654_02050</name>
</gene>
<evidence type="ECO:0000313" key="3">
    <source>
        <dbReference type="EMBL" id="OGZ19976.1"/>
    </source>
</evidence>
<dbReference type="InterPro" id="IPR001296">
    <property type="entry name" value="Glyco_trans_1"/>
</dbReference>
<accession>A0A1G2E2A0</accession>